<name>A0A1Z4KX04_ANAVA</name>
<gene>
    <name evidence="2" type="ORF">NIES23_63590</name>
    <name evidence="3" type="ORF">NIES23_64220</name>
</gene>
<evidence type="ECO:0000313" key="3">
    <source>
        <dbReference type="EMBL" id="BAY73570.1"/>
    </source>
</evidence>
<reference evidence="3 4" key="1">
    <citation type="submission" date="2017-06" db="EMBL/GenBank/DDBJ databases">
        <title>Genome sequencing of cyanobaciteial culture collection at National Institute for Environmental Studies (NIES).</title>
        <authorList>
            <person name="Hirose Y."/>
            <person name="Shimura Y."/>
            <person name="Fujisawa T."/>
            <person name="Nakamura Y."/>
            <person name="Kawachi M."/>
        </authorList>
    </citation>
    <scope>NUCLEOTIDE SEQUENCE [LARGE SCALE GENOMIC DNA]</scope>
    <source>
        <strain evidence="3 4">NIES-23</strain>
        <plasmid evidence="4">Plasmid Plasmid4 dna</plasmid>
        <plasmid evidence="3">plasmid4</plasmid>
    </source>
</reference>
<accession>A0A1Z4KX04</accession>
<evidence type="ECO:0000313" key="2">
    <source>
        <dbReference type="EMBL" id="BAY73507.1"/>
    </source>
</evidence>
<feature type="transmembrane region" description="Helical" evidence="1">
    <location>
        <begin position="7"/>
        <end position="28"/>
    </location>
</feature>
<keyword evidence="3" id="KW-0614">Plasmid</keyword>
<dbReference type="Proteomes" id="UP000217507">
    <property type="component" value="Plasmid Plasmid4 dna"/>
</dbReference>
<sequence>MINPTRLWGYFFAVVVAATIELVVKIIFLDLVLDLKIWQNFFAYCAKVFSVDQYSPYFRHDFKIMVIPG</sequence>
<protein>
    <submittedName>
        <fullName evidence="3">Uncharacterized protein</fullName>
    </submittedName>
</protein>
<keyword evidence="1" id="KW-1133">Transmembrane helix</keyword>
<dbReference type="AlphaFoldDB" id="A0A1Z4KX04"/>
<dbReference type="EMBL" id="AP018220">
    <property type="protein sequence ID" value="BAY73507.1"/>
    <property type="molecule type" value="Genomic_DNA"/>
</dbReference>
<keyword evidence="1" id="KW-0472">Membrane</keyword>
<keyword evidence="1" id="KW-0812">Transmembrane</keyword>
<organism evidence="3 4">
    <name type="scientific">Trichormus variabilis NIES-23</name>
    <dbReference type="NCBI Taxonomy" id="1973479"/>
    <lineage>
        <taxon>Bacteria</taxon>
        <taxon>Bacillati</taxon>
        <taxon>Cyanobacteriota</taxon>
        <taxon>Cyanophyceae</taxon>
        <taxon>Nostocales</taxon>
        <taxon>Nostocaceae</taxon>
        <taxon>Trichormus</taxon>
    </lineage>
</organism>
<proteinExistence type="predicted"/>
<evidence type="ECO:0000256" key="1">
    <source>
        <dbReference type="SAM" id="Phobius"/>
    </source>
</evidence>
<geneLocation type="plasmid" evidence="3">
    <name>plasmid4</name>
</geneLocation>
<dbReference type="EMBL" id="AP018220">
    <property type="protein sequence ID" value="BAY73570.1"/>
    <property type="molecule type" value="Genomic_DNA"/>
</dbReference>
<evidence type="ECO:0000313" key="4">
    <source>
        <dbReference type="Proteomes" id="UP000217507"/>
    </source>
</evidence>